<sequence length="132" mass="13375">MSYVITRRSLLGGTGLAVAAVTGSSLLAGCSDTSGGSGSGGIPVKDVPVGSAYIQQNGDYVVIQPTAGHFRAFSRVCPHAGCKVNKVEGDNIVCPCHGSRYSVVDGSRVSGPTPRGLTEVPVKVDGKTLEVG</sequence>
<dbReference type="GO" id="GO:0051537">
    <property type="term" value="F:2 iron, 2 sulfur cluster binding"/>
    <property type="evidence" value="ECO:0007669"/>
    <property type="project" value="UniProtKB-KW"/>
</dbReference>
<evidence type="ECO:0000259" key="11">
    <source>
        <dbReference type="PROSITE" id="PS51296"/>
    </source>
</evidence>
<dbReference type="Gene3D" id="2.102.10.10">
    <property type="entry name" value="Rieske [2Fe-2S] iron-sulphur domain"/>
    <property type="match status" value="1"/>
</dbReference>
<dbReference type="GO" id="GO:0046872">
    <property type="term" value="F:metal ion binding"/>
    <property type="evidence" value="ECO:0007669"/>
    <property type="project" value="UniProtKB-KW"/>
</dbReference>
<protein>
    <recommendedName>
        <fullName evidence="2">Cytochrome bc1 complex Rieske iron-sulfur subunit</fullName>
    </recommendedName>
    <alternativeName>
        <fullName evidence="8">Cytochrome bc1 reductase complex subunit QcrA</fullName>
    </alternativeName>
</protein>
<evidence type="ECO:0000256" key="10">
    <source>
        <dbReference type="SAM" id="SignalP"/>
    </source>
</evidence>
<comment type="cofactor">
    <cofactor evidence="9">
        <name>[2Fe-2S] cluster</name>
        <dbReference type="ChEBI" id="CHEBI:190135"/>
    </cofactor>
</comment>
<evidence type="ECO:0000256" key="6">
    <source>
        <dbReference type="ARBA" id="ARBA00023014"/>
    </source>
</evidence>
<keyword evidence="12" id="KW-0223">Dioxygenase</keyword>
<dbReference type="GO" id="GO:0051213">
    <property type="term" value="F:dioxygenase activity"/>
    <property type="evidence" value="ECO:0007669"/>
    <property type="project" value="UniProtKB-KW"/>
</dbReference>
<comment type="function">
    <text evidence="1">Iron-sulfur subunit of the cytochrome bc1 complex, an essential component of the respiratory electron transport chain required for ATP synthesis. The bc1 complex catalyzes the oxidation of menaquinol and the reduction of cytochrome c in the respiratory chain. The bc1 complex operates through a Q-cycle mechanism that couples electron transfer to generation of the proton gradient that drives ATP synthesis.</text>
</comment>
<dbReference type="STRING" id="1577474.GA0111570_10497"/>
<keyword evidence="7" id="KW-1015">Disulfide bond</keyword>
<evidence type="ECO:0000256" key="1">
    <source>
        <dbReference type="ARBA" id="ARBA00002494"/>
    </source>
</evidence>
<keyword evidence="3" id="KW-0001">2Fe-2S</keyword>
<keyword evidence="4" id="KW-0479">Metal-binding</keyword>
<keyword evidence="6" id="KW-0411">Iron-sulfur</keyword>
<dbReference type="InterPro" id="IPR006311">
    <property type="entry name" value="TAT_signal"/>
</dbReference>
<evidence type="ECO:0000313" key="12">
    <source>
        <dbReference type="EMBL" id="SDB83143.1"/>
    </source>
</evidence>
<dbReference type="PRINTS" id="PR00162">
    <property type="entry name" value="RIESKE"/>
</dbReference>
<dbReference type="AlphaFoldDB" id="A0A1G6GMS6"/>
<name>A0A1G6GMS6_9ACTN</name>
<dbReference type="Pfam" id="PF00355">
    <property type="entry name" value="Rieske"/>
    <property type="match status" value="1"/>
</dbReference>
<dbReference type="InterPro" id="IPR014349">
    <property type="entry name" value="Rieske_Fe-S_prot"/>
</dbReference>
<keyword evidence="13" id="KW-1185">Reference proteome</keyword>
<organism evidence="12 13">
    <name type="scientific">Raineyella antarctica</name>
    <dbReference type="NCBI Taxonomy" id="1577474"/>
    <lineage>
        <taxon>Bacteria</taxon>
        <taxon>Bacillati</taxon>
        <taxon>Actinomycetota</taxon>
        <taxon>Actinomycetes</taxon>
        <taxon>Propionibacteriales</taxon>
        <taxon>Propionibacteriaceae</taxon>
        <taxon>Raineyella</taxon>
    </lineage>
</organism>
<reference evidence="12 13" key="1">
    <citation type="submission" date="2016-06" db="EMBL/GenBank/DDBJ databases">
        <authorList>
            <person name="Olsen C.W."/>
            <person name="Carey S."/>
            <person name="Hinshaw L."/>
            <person name="Karasin A.I."/>
        </authorList>
    </citation>
    <scope>NUCLEOTIDE SEQUENCE [LARGE SCALE GENOMIC DNA]</scope>
    <source>
        <strain evidence="12 13">LZ-22</strain>
    </source>
</reference>
<evidence type="ECO:0000256" key="7">
    <source>
        <dbReference type="ARBA" id="ARBA00023157"/>
    </source>
</evidence>
<dbReference type="SUPFAM" id="SSF50022">
    <property type="entry name" value="ISP domain"/>
    <property type="match status" value="1"/>
</dbReference>
<evidence type="ECO:0000256" key="4">
    <source>
        <dbReference type="ARBA" id="ARBA00022723"/>
    </source>
</evidence>
<dbReference type="PANTHER" id="PTHR10134">
    <property type="entry name" value="CYTOCHROME B-C1 COMPLEX SUBUNIT RIESKE, MITOCHONDRIAL"/>
    <property type="match status" value="1"/>
</dbReference>
<dbReference type="CDD" id="cd03467">
    <property type="entry name" value="Rieske"/>
    <property type="match status" value="1"/>
</dbReference>
<dbReference type="PROSITE" id="PS51257">
    <property type="entry name" value="PROKAR_LIPOPROTEIN"/>
    <property type="match status" value="1"/>
</dbReference>
<dbReference type="PROSITE" id="PS51318">
    <property type="entry name" value="TAT"/>
    <property type="match status" value="1"/>
</dbReference>
<keyword evidence="12" id="KW-0560">Oxidoreductase</keyword>
<evidence type="ECO:0000256" key="3">
    <source>
        <dbReference type="ARBA" id="ARBA00022714"/>
    </source>
</evidence>
<evidence type="ECO:0000256" key="9">
    <source>
        <dbReference type="ARBA" id="ARBA00034078"/>
    </source>
</evidence>
<dbReference type="GO" id="GO:0016020">
    <property type="term" value="C:membrane"/>
    <property type="evidence" value="ECO:0007669"/>
    <property type="project" value="InterPro"/>
</dbReference>
<accession>A0A1G6GMS6</accession>
<dbReference type="EMBL" id="FMYF01000004">
    <property type="protein sequence ID" value="SDB83143.1"/>
    <property type="molecule type" value="Genomic_DNA"/>
</dbReference>
<evidence type="ECO:0000256" key="2">
    <source>
        <dbReference type="ARBA" id="ARBA00015816"/>
    </source>
</evidence>
<evidence type="ECO:0000256" key="5">
    <source>
        <dbReference type="ARBA" id="ARBA00023004"/>
    </source>
</evidence>
<dbReference type="InterPro" id="IPR005805">
    <property type="entry name" value="Rieske_Fe-S_prot_C"/>
</dbReference>
<dbReference type="OrthoDB" id="25106at2"/>
<proteinExistence type="predicted"/>
<gene>
    <name evidence="12" type="ORF">GA0111570_10497</name>
</gene>
<evidence type="ECO:0000256" key="8">
    <source>
        <dbReference type="ARBA" id="ARBA00029586"/>
    </source>
</evidence>
<keyword evidence="10" id="KW-0732">Signal</keyword>
<dbReference type="GO" id="GO:0016705">
    <property type="term" value="F:oxidoreductase activity, acting on paired donors, with incorporation or reduction of molecular oxygen"/>
    <property type="evidence" value="ECO:0007669"/>
    <property type="project" value="UniProtKB-ARBA"/>
</dbReference>
<dbReference type="GO" id="GO:0004497">
    <property type="term" value="F:monooxygenase activity"/>
    <property type="evidence" value="ECO:0007669"/>
    <property type="project" value="UniProtKB-ARBA"/>
</dbReference>
<evidence type="ECO:0000313" key="13">
    <source>
        <dbReference type="Proteomes" id="UP000199086"/>
    </source>
</evidence>
<feature type="domain" description="Rieske" evidence="11">
    <location>
        <begin position="39"/>
        <end position="131"/>
    </location>
</feature>
<dbReference type="InterPro" id="IPR017941">
    <property type="entry name" value="Rieske_2Fe-2S"/>
</dbReference>
<keyword evidence="5" id="KW-0408">Iron</keyword>
<feature type="signal peptide" evidence="10">
    <location>
        <begin position="1"/>
        <end position="19"/>
    </location>
</feature>
<dbReference type="PROSITE" id="PS51296">
    <property type="entry name" value="RIESKE"/>
    <property type="match status" value="1"/>
</dbReference>
<dbReference type="Proteomes" id="UP000199086">
    <property type="component" value="Unassembled WGS sequence"/>
</dbReference>
<dbReference type="InterPro" id="IPR036922">
    <property type="entry name" value="Rieske_2Fe-2S_sf"/>
</dbReference>
<feature type="chain" id="PRO_5011775105" description="Cytochrome bc1 complex Rieske iron-sulfur subunit" evidence="10">
    <location>
        <begin position="20"/>
        <end position="132"/>
    </location>
</feature>
<dbReference type="RefSeq" id="WP_092608565.1">
    <property type="nucleotide sequence ID" value="NZ_FMYF01000004.1"/>
</dbReference>